<dbReference type="Proteomes" id="UP000427906">
    <property type="component" value="Chromosome"/>
</dbReference>
<dbReference type="AlphaFoldDB" id="A0A5K7YST3"/>
<organism evidence="1 2">
    <name type="scientific">Desulfosarcina alkanivorans</name>
    <dbReference type="NCBI Taxonomy" id="571177"/>
    <lineage>
        <taxon>Bacteria</taxon>
        <taxon>Pseudomonadati</taxon>
        <taxon>Thermodesulfobacteriota</taxon>
        <taxon>Desulfobacteria</taxon>
        <taxon>Desulfobacterales</taxon>
        <taxon>Desulfosarcinaceae</taxon>
        <taxon>Desulfosarcina</taxon>
    </lineage>
</organism>
<gene>
    <name evidence="1" type="ORF">DSCA_53850</name>
</gene>
<name>A0A5K7YST3_9BACT</name>
<protein>
    <submittedName>
        <fullName evidence="1">Uncharacterized protein</fullName>
    </submittedName>
</protein>
<evidence type="ECO:0000313" key="2">
    <source>
        <dbReference type="Proteomes" id="UP000427906"/>
    </source>
</evidence>
<dbReference type="EMBL" id="AP021874">
    <property type="protein sequence ID" value="BBO71455.1"/>
    <property type="molecule type" value="Genomic_DNA"/>
</dbReference>
<dbReference type="KEGG" id="dalk:DSCA_53850"/>
<keyword evidence="2" id="KW-1185">Reference proteome</keyword>
<sequence>MKREYGGFLTAMLGGAAREHVTDLANQDAFGSELTGGVQKLAHLPAHIAKASWCTEDDGISGSKFVNGTDGHMGQRLLRIDSPHFLKYVFR</sequence>
<proteinExistence type="predicted"/>
<accession>A0A5K7YST3</accession>
<reference evidence="1 2" key="1">
    <citation type="submission" date="2019-11" db="EMBL/GenBank/DDBJ databases">
        <title>Comparative genomics of hydrocarbon-degrading Desulfosarcina strains.</title>
        <authorList>
            <person name="Watanabe M."/>
            <person name="Kojima H."/>
            <person name="Fukui M."/>
        </authorList>
    </citation>
    <scope>NUCLEOTIDE SEQUENCE [LARGE SCALE GENOMIC DNA]</scope>
    <source>
        <strain evidence="1 2">PL12</strain>
    </source>
</reference>
<evidence type="ECO:0000313" key="1">
    <source>
        <dbReference type="EMBL" id="BBO71455.1"/>
    </source>
</evidence>